<dbReference type="PANTHER" id="PTHR11266">
    <property type="entry name" value="PEROXISOMAL MEMBRANE PROTEIN 2, PXMP2 MPV17"/>
    <property type="match status" value="1"/>
</dbReference>
<keyword evidence="9" id="KW-1185">Reference proteome</keyword>
<feature type="chain" id="PRO_5040129338" evidence="7">
    <location>
        <begin position="20"/>
        <end position="232"/>
    </location>
</feature>
<dbReference type="OrthoDB" id="430207at2759"/>
<dbReference type="InterPro" id="IPR007248">
    <property type="entry name" value="Mpv17_PMP22"/>
</dbReference>
<keyword evidence="7" id="KW-0732">Signal</keyword>
<dbReference type="AlphaFoldDB" id="A0A9N8E185"/>
<dbReference type="EMBL" id="CAICTM010000520">
    <property type="protein sequence ID" value="CAB9512139.1"/>
    <property type="molecule type" value="Genomic_DNA"/>
</dbReference>
<proteinExistence type="inferred from homology"/>
<feature type="signal peptide" evidence="7">
    <location>
        <begin position="1"/>
        <end position="19"/>
    </location>
</feature>
<evidence type="ECO:0000313" key="8">
    <source>
        <dbReference type="EMBL" id="CAB9512139.1"/>
    </source>
</evidence>
<dbReference type="Pfam" id="PF04117">
    <property type="entry name" value="Mpv17_PMP22"/>
    <property type="match status" value="1"/>
</dbReference>
<comment type="subcellular location">
    <subcellularLocation>
        <location evidence="1">Membrane</location>
        <topology evidence="1">Multi-pass membrane protein</topology>
    </subcellularLocation>
</comment>
<keyword evidence="5" id="KW-0472">Membrane</keyword>
<evidence type="ECO:0000256" key="6">
    <source>
        <dbReference type="RuleBase" id="RU363053"/>
    </source>
</evidence>
<organism evidence="8 9">
    <name type="scientific">Seminavis robusta</name>
    <dbReference type="NCBI Taxonomy" id="568900"/>
    <lineage>
        <taxon>Eukaryota</taxon>
        <taxon>Sar</taxon>
        <taxon>Stramenopiles</taxon>
        <taxon>Ochrophyta</taxon>
        <taxon>Bacillariophyta</taxon>
        <taxon>Bacillariophyceae</taxon>
        <taxon>Bacillariophycidae</taxon>
        <taxon>Naviculales</taxon>
        <taxon>Naviculaceae</taxon>
        <taxon>Seminavis</taxon>
    </lineage>
</organism>
<evidence type="ECO:0000256" key="7">
    <source>
        <dbReference type="SAM" id="SignalP"/>
    </source>
</evidence>
<keyword evidence="3" id="KW-0812">Transmembrane</keyword>
<accession>A0A9N8E185</accession>
<dbReference type="GO" id="GO:0005737">
    <property type="term" value="C:cytoplasm"/>
    <property type="evidence" value="ECO:0007669"/>
    <property type="project" value="TreeGrafter"/>
</dbReference>
<gene>
    <name evidence="8" type="ORF">SEMRO_521_G159260.1</name>
</gene>
<name>A0A9N8E185_9STRA</name>
<evidence type="ECO:0000256" key="2">
    <source>
        <dbReference type="ARBA" id="ARBA00006824"/>
    </source>
</evidence>
<dbReference type="Proteomes" id="UP001153069">
    <property type="component" value="Unassembled WGS sequence"/>
</dbReference>
<keyword evidence="4" id="KW-1133">Transmembrane helix</keyword>
<evidence type="ECO:0000256" key="1">
    <source>
        <dbReference type="ARBA" id="ARBA00004141"/>
    </source>
</evidence>
<evidence type="ECO:0000256" key="3">
    <source>
        <dbReference type="ARBA" id="ARBA00022692"/>
    </source>
</evidence>
<evidence type="ECO:0000256" key="5">
    <source>
        <dbReference type="ARBA" id="ARBA00023136"/>
    </source>
</evidence>
<comment type="caution">
    <text evidence="8">The sequence shown here is derived from an EMBL/GenBank/DDBJ whole genome shotgun (WGS) entry which is preliminary data.</text>
</comment>
<evidence type="ECO:0000256" key="4">
    <source>
        <dbReference type="ARBA" id="ARBA00022989"/>
    </source>
</evidence>
<comment type="similarity">
    <text evidence="2 6">Belongs to the peroxisomal membrane protein PXMP2/4 family.</text>
</comment>
<dbReference type="GO" id="GO:0016020">
    <property type="term" value="C:membrane"/>
    <property type="evidence" value="ECO:0007669"/>
    <property type="project" value="UniProtKB-SubCell"/>
</dbReference>
<protein>
    <submittedName>
        <fullName evidence="8">Peroxisomal membrane protein 2</fullName>
    </submittedName>
</protein>
<dbReference type="PANTHER" id="PTHR11266:SF17">
    <property type="entry name" value="PROTEIN MPV17"/>
    <property type="match status" value="1"/>
</dbReference>
<evidence type="ECO:0000313" key="9">
    <source>
        <dbReference type="Proteomes" id="UP001153069"/>
    </source>
</evidence>
<sequence length="232" mass="25463">MKLTTLLVFSSFFTASAFGVSPRTSVAKSPGAFKKPAFRKDSAATSPLFRDPTAVRGGAVPGWAAYNDQLDKNPLTAKACTSLVGWALGDFLAQIFISGGPFDMQRFITLSVFGFIYHGPSGHYFYNWLDSKIPGTEAKDVALKVAIDQICWCPIFMSVFFFYLGLVNGDSLSTIGSKIKNDLLSACQGSWKVWPIVHAVNFKFISTKHRLVFINSVQVAFNMFLSLIGTKK</sequence>
<reference evidence="8" key="1">
    <citation type="submission" date="2020-06" db="EMBL/GenBank/DDBJ databases">
        <authorList>
            <consortium name="Plant Systems Biology data submission"/>
        </authorList>
    </citation>
    <scope>NUCLEOTIDE SEQUENCE</scope>
    <source>
        <strain evidence="8">D6</strain>
    </source>
</reference>